<organism evidence="1 2">
    <name type="scientific">Pseudoduganella rivuli</name>
    <dbReference type="NCBI Taxonomy" id="2666085"/>
    <lineage>
        <taxon>Bacteria</taxon>
        <taxon>Pseudomonadati</taxon>
        <taxon>Pseudomonadota</taxon>
        <taxon>Betaproteobacteria</taxon>
        <taxon>Burkholderiales</taxon>
        <taxon>Oxalobacteraceae</taxon>
        <taxon>Telluria group</taxon>
        <taxon>Pseudoduganella</taxon>
    </lineage>
</organism>
<accession>A0A7X2IQC9</accession>
<protein>
    <submittedName>
        <fullName evidence="1">Uncharacterized protein</fullName>
    </submittedName>
</protein>
<keyword evidence="2" id="KW-1185">Reference proteome</keyword>
<evidence type="ECO:0000313" key="1">
    <source>
        <dbReference type="EMBL" id="MRV74044.1"/>
    </source>
</evidence>
<gene>
    <name evidence="1" type="ORF">GJ700_20250</name>
</gene>
<comment type="caution">
    <text evidence="1">The sequence shown here is derived from an EMBL/GenBank/DDBJ whole genome shotgun (WGS) entry which is preliminary data.</text>
</comment>
<sequence length="100" mass="10889">MAHTVYRNFMRVSDAQDARDALLKAGFPPAAVHLTPHKAPAADTTTSTVENIMNSLTPDSADNTDEPRPKPVALLAVDVLDDEQREQADGIMQRYDALDA</sequence>
<dbReference type="Proteomes" id="UP000446768">
    <property type="component" value="Unassembled WGS sequence"/>
</dbReference>
<dbReference type="AlphaFoldDB" id="A0A7X2IQC9"/>
<proteinExistence type="predicted"/>
<name>A0A7X2IQC9_9BURK</name>
<dbReference type="EMBL" id="WKJJ01000013">
    <property type="protein sequence ID" value="MRV74044.1"/>
    <property type="molecule type" value="Genomic_DNA"/>
</dbReference>
<dbReference type="RefSeq" id="WP_154377257.1">
    <property type="nucleotide sequence ID" value="NZ_WKJJ01000013.1"/>
</dbReference>
<evidence type="ECO:0000313" key="2">
    <source>
        <dbReference type="Proteomes" id="UP000446768"/>
    </source>
</evidence>
<reference evidence="1 2" key="1">
    <citation type="submission" date="2019-11" db="EMBL/GenBank/DDBJ databases">
        <title>Novel species isolated from a subtropical stream in China.</title>
        <authorList>
            <person name="Lu H."/>
        </authorList>
    </citation>
    <scope>NUCLEOTIDE SEQUENCE [LARGE SCALE GENOMIC DNA]</scope>
    <source>
        <strain evidence="1 2">FT92W</strain>
    </source>
</reference>